<feature type="compositionally biased region" description="Basic residues" evidence="1">
    <location>
        <begin position="7"/>
        <end position="17"/>
    </location>
</feature>
<feature type="region of interest" description="Disordered" evidence="1">
    <location>
        <begin position="1"/>
        <end position="49"/>
    </location>
</feature>
<keyword evidence="3" id="KW-1185">Reference proteome</keyword>
<organism evidence="2 3">
    <name type="scientific">Spongiactinospora gelatinilytica</name>
    <dbReference type="NCBI Taxonomy" id="2666298"/>
    <lineage>
        <taxon>Bacteria</taxon>
        <taxon>Bacillati</taxon>
        <taxon>Actinomycetota</taxon>
        <taxon>Actinomycetes</taxon>
        <taxon>Streptosporangiales</taxon>
        <taxon>Streptosporangiaceae</taxon>
        <taxon>Spongiactinospora</taxon>
    </lineage>
</organism>
<evidence type="ECO:0000313" key="3">
    <source>
        <dbReference type="Proteomes" id="UP000248544"/>
    </source>
</evidence>
<dbReference type="Proteomes" id="UP000248544">
    <property type="component" value="Unassembled WGS sequence"/>
</dbReference>
<feature type="compositionally biased region" description="Low complexity" evidence="1">
    <location>
        <begin position="18"/>
        <end position="42"/>
    </location>
</feature>
<sequence length="76" mass="7910">MTTTTPRHPRAGRRRPSRSPSTPLTITLSAAASGRGSPSSTGHRSCAPLSGSSCACSLTVITVPHCSHSPRWSPSR</sequence>
<accession>A0A2W2G9R7</accession>
<dbReference type="EMBL" id="POUA01000292">
    <property type="protein sequence ID" value="PZG33718.1"/>
    <property type="molecule type" value="Genomic_DNA"/>
</dbReference>
<gene>
    <name evidence="2" type="ORF">C1I98_28585</name>
</gene>
<evidence type="ECO:0000313" key="2">
    <source>
        <dbReference type="EMBL" id="PZG33718.1"/>
    </source>
</evidence>
<reference evidence="2 3" key="1">
    <citation type="submission" date="2018-01" db="EMBL/GenBank/DDBJ databases">
        <title>Draft genome sequence of Sphaerisporangium sp. 7K107.</title>
        <authorList>
            <person name="Sahin N."/>
            <person name="Saygin H."/>
            <person name="Ay H."/>
        </authorList>
    </citation>
    <scope>NUCLEOTIDE SEQUENCE [LARGE SCALE GENOMIC DNA]</scope>
    <source>
        <strain evidence="2 3">7K107</strain>
    </source>
</reference>
<comment type="caution">
    <text evidence="2">The sequence shown here is derived from an EMBL/GenBank/DDBJ whole genome shotgun (WGS) entry which is preliminary data.</text>
</comment>
<protein>
    <submittedName>
        <fullName evidence="2">Uncharacterized protein</fullName>
    </submittedName>
</protein>
<name>A0A2W2G9R7_9ACTN</name>
<evidence type="ECO:0000256" key="1">
    <source>
        <dbReference type="SAM" id="MobiDB-lite"/>
    </source>
</evidence>
<dbReference type="AlphaFoldDB" id="A0A2W2G9R7"/>
<proteinExistence type="predicted"/>